<evidence type="ECO:0000256" key="1">
    <source>
        <dbReference type="ARBA" id="ARBA00005251"/>
    </source>
</evidence>
<dbReference type="InterPro" id="IPR000754">
    <property type="entry name" value="Ribosomal_uS9"/>
</dbReference>
<dbReference type="NCBIfam" id="NF001099">
    <property type="entry name" value="PRK00132.1"/>
    <property type="match status" value="1"/>
</dbReference>
<dbReference type="InterPro" id="IPR020568">
    <property type="entry name" value="Ribosomal_Su5_D2-typ_SF"/>
</dbReference>
<evidence type="ECO:0000256" key="6">
    <source>
        <dbReference type="RuleBase" id="RU003815"/>
    </source>
</evidence>
<dbReference type="PANTHER" id="PTHR21569">
    <property type="entry name" value="RIBOSOMAL PROTEIN S9"/>
    <property type="match status" value="1"/>
</dbReference>
<dbReference type="GO" id="GO:0003735">
    <property type="term" value="F:structural constituent of ribosome"/>
    <property type="evidence" value="ECO:0007669"/>
    <property type="project" value="InterPro"/>
</dbReference>
<evidence type="ECO:0000313" key="8">
    <source>
        <dbReference type="EMBL" id="HIZ89951.1"/>
    </source>
</evidence>
<organism evidence="8 9">
    <name type="scientific">Candidatus Mucispirillum faecigallinarum</name>
    <dbReference type="NCBI Taxonomy" id="2838699"/>
    <lineage>
        <taxon>Bacteria</taxon>
        <taxon>Pseudomonadati</taxon>
        <taxon>Deferribacterota</taxon>
        <taxon>Deferribacteres</taxon>
        <taxon>Deferribacterales</taxon>
        <taxon>Mucispirillaceae</taxon>
        <taxon>Mucispirillum</taxon>
    </lineage>
</organism>
<keyword evidence="3 5" id="KW-0687">Ribonucleoprotein</keyword>
<feature type="region of interest" description="Disordered" evidence="7">
    <location>
        <begin position="107"/>
        <end position="129"/>
    </location>
</feature>
<dbReference type="GO" id="GO:0022627">
    <property type="term" value="C:cytosolic small ribosomal subunit"/>
    <property type="evidence" value="ECO:0007669"/>
    <property type="project" value="TreeGrafter"/>
</dbReference>
<sequence>MSNYNYGTGRRKTSVSRVFIKPGKGDIKVNNKTLEEYFERMTLRQIVLQPLALLNQEGKFDLYVTVAGGGKSGQAGAVRHGLARALEQFNPEFRAEMKKAGFMTRDSRMVERKKYGKPKARKSDQYSKR</sequence>
<keyword evidence="2 5" id="KW-0689">Ribosomal protein</keyword>
<evidence type="ECO:0000313" key="9">
    <source>
        <dbReference type="Proteomes" id="UP000824176"/>
    </source>
</evidence>
<comment type="similarity">
    <text evidence="1 5 6">Belongs to the universal ribosomal protein uS9 family.</text>
</comment>
<name>A0A9D2GVX7_9BACT</name>
<dbReference type="AlphaFoldDB" id="A0A9D2GVX7"/>
<evidence type="ECO:0000256" key="3">
    <source>
        <dbReference type="ARBA" id="ARBA00023274"/>
    </source>
</evidence>
<dbReference type="InterPro" id="IPR020574">
    <property type="entry name" value="Ribosomal_uS9_CS"/>
</dbReference>
<dbReference type="FunFam" id="3.30.230.10:FF:000001">
    <property type="entry name" value="30S ribosomal protein S9"/>
    <property type="match status" value="1"/>
</dbReference>
<evidence type="ECO:0000256" key="5">
    <source>
        <dbReference type="HAMAP-Rule" id="MF_00532"/>
    </source>
</evidence>
<evidence type="ECO:0000256" key="4">
    <source>
        <dbReference type="ARBA" id="ARBA00035259"/>
    </source>
</evidence>
<dbReference type="InterPro" id="IPR014721">
    <property type="entry name" value="Ribsml_uS5_D2-typ_fold_subgr"/>
</dbReference>
<dbReference type="GO" id="GO:0006412">
    <property type="term" value="P:translation"/>
    <property type="evidence" value="ECO:0007669"/>
    <property type="project" value="UniProtKB-UniRule"/>
</dbReference>
<protein>
    <recommendedName>
        <fullName evidence="4 5">Small ribosomal subunit protein uS9</fullName>
    </recommendedName>
</protein>
<dbReference type="HAMAP" id="MF_00532_B">
    <property type="entry name" value="Ribosomal_uS9_B"/>
    <property type="match status" value="1"/>
</dbReference>
<dbReference type="PANTHER" id="PTHR21569:SF1">
    <property type="entry name" value="SMALL RIBOSOMAL SUBUNIT PROTEIN US9M"/>
    <property type="match status" value="1"/>
</dbReference>
<dbReference type="PROSITE" id="PS00360">
    <property type="entry name" value="RIBOSOMAL_S9"/>
    <property type="match status" value="1"/>
</dbReference>
<proteinExistence type="inferred from homology"/>
<dbReference type="SUPFAM" id="SSF54211">
    <property type="entry name" value="Ribosomal protein S5 domain 2-like"/>
    <property type="match status" value="1"/>
</dbReference>
<comment type="caution">
    <text evidence="8">The sequence shown here is derived from an EMBL/GenBank/DDBJ whole genome shotgun (WGS) entry which is preliminary data.</text>
</comment>
<dbReference type="GO" id="GO:0003723">
    <property type="term" value="F:RNA binding"/>
    <property type="evidence" value="ECO:0007669"/>
    <property type="project" value="TreeGrafter"/>
</dbReference>
<dbReference type="InterPro" id="IPR023035">
    <property type="entry name" value="Ribosomal_uS9_bac/plastid"/>
</dbReference>
<gene>
    <name evidence="5 8" type="primary">rpsI</name>
    <name evidence="8" type="ORF">H9804_08385</name>
</gene>
<dbReference type="Proteomes" id="UP000824176">
    <property type="component" value="Unassembled WGS sequence"/>
</dbReference>
<accession>A0A9D2GVX7</accession>
<reference evidence="8" key="2">
    <citation type="submission" date="2021-04" db="EMBL/GenBank/DDBJ databases">
        <authorList>
            <person name="Gilroy R."/>
        </authorList>
    </citation>
    <scope>NUCLEOTIDE SEQUENCE</scope>
    <source>
        <strain evidence="8">ChiW4-1371</strain>
    </source>
</reference>
<dbReference type="Gene3D" id="3.30.230.10">
    <property type="match status" value="1"/>
</dbReference>
<reference evidence="8" key="1">
    <citation type="journal article" date="2021" name="PeerJ">
        <title>Extensive microbial diversity within the chicken gut microbiome revealed by metagenomics and culture.</title>
        <authorList>
            <person name="Gilroy R."/>
            <person name="Ravi A."/>
            <person name="Getino M."/>
            <person name="Pursley I."/>
            <person name="Horton D.L."/>
            <person name="Alikhan N.F."/>
            <person name="Baker D."/>
            <person name="Gharbi K."/>
            <person name="Hall N."/>
            <person name="Watson M."/>
            <person name="Adriaenssens E.M."/>
            <person name="Foster-Nyarko E."/>
            <person name="Jarju S."/>
            <person name="Secka A."/>
            <person name="Antonio M."/>
            <person name="Oren A."/>
            <person name="Chaudhuri R.R."/>
            <person name="La Ragione R."/>
            <person name="Hildebrand F."/>
            <person name="Pallen M.J."/>
        </authorList>
    </citation>
    <scope>NUCLEOTIDE SEQUENCE</scope>
    <source>
        <strain evidence="8">ChiW4-1371</strain>
    </source>
</reference>
<dbReference type="Pfam" id="PF00380">
    <property type="entry name" value="Ribosomal_S9"/>
    <property type="match status" value="1"/>
</dbReference>
<evidence type="ECO:0000256" key="2">
    <source>
        <dbReference type="ARBA" id="ARBA00022980"/>
    </source>
</evidence>
<evidence type="ECO:0000256" key="7">
    <source>
        <dbReference type="SAM" id="MobiDB-lite"/>
    </source>
</evidence>
<dbReference type="EMBL" id="DXAQ01000126">
    <property type="protein sequence ID" value="HIZ89951.1"/>
    <property type="molecule type" value="Genomic_DNA"/>
</dbReference>